<name>A0A4R6YMC1_9GAMM</name>
<dbReference type="Proteomes" id="UP000295293">
    <property type="component" value="Unassembled WGS sequence"/>
</dbReference>
<evidence type="ECO:0000313" key="2">
    <source>
        <dbReference type="Proteomes" id="UP000295293"/>
    </source>
</evidence>
<organism evidence="1 2">
    <name type="scientific">Tahibacter aquaticus</name>
    <dbReference type="NCBI Taxonomy" id="520092"/>
    <lineage>
        <taxon>Bacteria</taxon>
        <taxon>Pseudomonadati</taxon>
        <taxon>Pseudomonadota</taxon>
        <taxon>Gammaproteobacteria</taxon>
        <taxon>Lysobacterales</taxon>
        <taxon>Rhodanobacteraceae</taxon>
        <taxon>Tahibacter</taxon>
    </lineage>
</organism>
<gene>
    <name evidence="1" type="ORF">DFR29_121100</name>
</gene>
<reference evidence="1 2" key="1">
    <citation type="submission" date="2019-03" db="EMBL/GenBank/DDBJ databases">
        <title>Genomic Encyclopedia of Type Strains, Phase IV (KMG-IV): sequencing the most valuable type-strain genomes for metagenomic binning, comparative biology and taxonomic classification.</title>
        <authorList>
            <person name="Goeker M."/>
        </authorList>
    </citation>
    <scope>NUCLEOTIDE SEQUENCE [LARGE SCALE GENOMIC DNA]</scope>
    <source>
        <strain evidence="1 2">DSM 21667</strain>
    </source>
</reference>
<evidence type="ECO:0000313" key="1">
    <source>
        <dbReference type="EMBL" id="TDR38428.1"/>
    </source>
</evidence>
<protein>
    <submittedName>
        <fullName evidence="1">Uncharacterized protein</fullName>
    </submittedName>
</protein>
<accession>A0A4R6YMC1</accession>
<dbReference type="RefSeq" id="WP_133821520.1">
    <property type="nucleotide sequence ID" value="NZ_SNZH01000021.1"/>
</dbReference>
<keyword evidence="2" id="KW-1185">Reference proteome</keyword>
<dbReference type="EMBL" id="SNZH01000021">
    <property type="protein sequence ID" value="TDR38428.1"/>
    <property type="molecule type" value="Genomic_DNA"/>
</dbReference>
<proteinExistence type="predicted"/>
<dbReference type="OrthoDB" id="5957412at2"/>
<comment type="caution">
    <text evidence="1">The sequence shown here is derived from an EMBL/GenBank/DDBJ whole genome shotgun (WGS) entry which is preliminary data.</text>
</comment>
<dbReference type="AlphaFoldDB" id="A0A4R6YMC1"/>
<sequence>MSAPTIVLDSLRLEPRLSVTSTLVDAAAIAQEVRALDDHLVALLVRAADVAAPPADIFVSAWASIASQQLDTARTILEMPVIALPDELARWHEVVIQSIREMERPRALFVHLADIEHAHTALTNQLRNVSESIVGVGMVGSALVKWFNERREESSLLLPVSTLNHVPGESASISLDAARALRDTLLKDEMWLTSTQVAEHGRGEALETNPHEYASRLRRERRLLGVRIRGQYLHPAFQFLTATGAPHPKMSELLAILPAEDHGWAGALWCFSPTNALDGQRPADRFLADPDAVIALARRDFEGDNADW</sequence>